<reference evidence="2 3" key="1">
    <citation type="journal article" date="2019" name="ACS Chem. Biol.">
        <title>Identification and Mobilization of a Cryptic Antibiotic Biosynthesis Gene Locus from a Human-Pathogenic Nocardia Isolate.</title>
        <authorList>
            <person name="Herisse M."/>
            <person name="Ishida K."/>
            <person name="Porter J.L."/>
            <person name="Howden B."/>
            <person name="Hertweck C."/>
            <person name="Stinear T.P."/>
            <person name="Pidot S.J."/>
        </authorList>
    </citation>
    <scope>NUCLEOTIDE SEQUENCE [LARGE SCALE GENOMIC DNA]</scope>
    <source>
        <strain evidence="2 3">AUSMDU00024985</strain>
    </source>
</reference>
<dbReference type="CDD" id="cd00038">
    <property type="entry name" value="CAP_ED"/>
    <property type="match status" value="1"/>
</dbReference>
<dbReference type="InterPro" id="IPR018490">
    <property type="entry name" value="cNMP-bd_dom_sf"/>
</dbReference>
<proteinExistence type="predicted"/>
<dbReference type="InterPro" id="IPR014710">
    <property type="entry name" value="RmlC-like_jellyroll"/>
</dbReference>
<dbReference type="Proteomes" id="UP000501705">
    <property type="component" value="Chromosome"/>
</dbReference>
<evidence type="ECO:0000259" key="1">
    <source>
        <dbReference type="PROSITE" id="PS50042"/>
    </source>
</evidence>
<organism evidence="2 3">
    <name type="scientific">Nocardia brasiliensis</name>
    <dbReference type="NCBI Taxonomy" id="37326"/>
    <lineage>
        <taxon>Bacteria</taxon>
        <taxon>Bacillati</taxon>
        <taxon>Actinomycetota</taxon>
        <taxon>Actinomycetes</taxon>
        <taxon>Mycobacteriales</taxon>
        <taxon>Nocardiaceae</taxon>
        <taxon>Nocardia</taxon>
    </lineage>
</organism>
<dbReference type="GO" id="GO:0005829">
    <property type="term" value="C:cytosol"/>
    <property type="evidence" value="ECO:0007669"/>
    <property type="project" value="TreeGrafter"/>
</dbReference>
<dbReference type="GO" id="GO:0003700">
    <property type="term" value="F:DNA-binding transcription factor activity"/>
    <property type="evidence" value="ECO:0007669"/>
    <property type="project" value="TreeGrafter"/>
</dbReference>
<feature type="domain" description="Cyclic nucleotide-binding" evidence="1">
    <location>
        <begin position="108"/>
        <end position="211"/>
    </location>
</feature>
<dbReference type="PANTHER" id="PTHR24567:SF74">
    <property type="entry name" value="HTH-TYPE TRANSCRIPTIONAL REGULATOR ARCR"/>
    <property type="match status" value="1"/>
</dbReference>
<evidence type="ECO:0000313" key="3">
    <source>
        <dbReference type="Proteomes" id="UP000501705"/>
    </source>
</evidence>
<dbReference type="PANTHER" id="PTHR24567">
    <property type="entry name" value="CRP FAMILY TRANSCRIPTIONAL REGULATORY PROTEIN"/>
    <property type="match status" value="1"/>
</dbReference>
<dbReference type="AlphaFoldDB" id="A0A6G9XR49"/>
<gene>
    <name evidence="2" type="ORF">F5X71_14610</name>
</gene>
<accession>A0A6G9XR49</accession>
<dbReference type="EMBL" id="CP046171">
    <property type="protein sequence ID" value="QIS03388.1"/>
    <property type="molecule type" value="Genomic_DNA"/>
</dbReference>
<name>A0A6G9XR49_NOCBR</name>
<dbReference type="PROSITE" id="PS50042">
    <property type="entry name" value="CNMP_BINDING_3"/>
    <property type="match status" value="1"/>
</dbReference>
<dbReference type="InterPro" id="IPR050397">
    <property type="entry name" value="Env_Response_Regulators"/>
</dbReference>
<sequence length="250" mass="27180">MSKTMIEPPDNTLGLIATRSLRTAAARNLATTTKTPPQTASITDRWLLDQLPWIEVSGGIYRVNRRRTLRVSRGRVGFVRSGDGAIRVIPESLTEIPVLHGYRNMDVLTQLAQRCQVRHVAAGEVVVEQGGPVRFALAVVHGRLERTAADSFDGSHVLGYLTDGDHLGDEALLQEEPIWSAEVRACTAAEVVVIPWDGFLEIFEAHADLRQHITAFMTAAGMRVNGKGEAVVDVAAGHKGEAEVPATFVD</sequence>
<dbReference type="SUPFAM" id="SSF51206">
    <property type="entry name" value="cAMP-binding domain-like"/>
    <property type="match status" value="1"/>
</dbReference>
<evidence type="ECO:0000313" key="2">
    <source>
        <dbReference type="EMBL" id="QIS03388.1"/>
    </source>
</evidence>
<dbReference type="Pfam" id="PF00027">
    <property type="entry name" value="cNMP_binding"/>
    <property type="match status" value="1"/>
</dbReference>
<dbReference type="RefSeq" id="WP_167462456.1">
    <property type="nucleotide sequence ID" value="NZ_CP046171.1"/>
</dbReference>
<dbReference type="Gene3D" id="2.60.120.10">
    <property type="entry name" value="Jelly Rolls"/>
    <property type="match status" value="1"/>
</dbReference>
<protein>
    <submittedName>
        <fullName evidence="2">Cyclic nucleotide-binding domain-containing protein</fullName>
    </submittedName>
</protein>
<dbReference type="InterPro" id="IPR000595">
    <property type="entry name" value="cNMP-bd_dom"/>
</dbReference>
<dbReference type="SMART" id="SM00100">
    <property type="entry name" value="cNMP"/>
    <property type="match status" value="1"/>
</dbReference>